<name>A0A817A8V7_9BILA</name>
<dbReference type="InterPro" id="IPR023296">
    <property type="entry name" value="Glyco_hydro_beta-prop_sf"/>
</dbReference>
<evidence type="ECO:0000256" key="3">
    <source>
        <dbReference type="ARBA" id="ARBA00023295"/>
    </source>
</evidence>
<evidence type="ECO:0000256" key="1">
    <source>
        <dbReference type="ARBA" id="ARBA00009865"/>
    </source>
</evidence>
<evidence type="ECO:0000313" key="6">
    <source>
        <dbReference type="Proteomes" id="UP000663856"/>
    </source>
</evidence>
<dbReference type="GO" id="GO:0005975">
    <property type="term" value="P:carbohydrate metabolic process"/>
    <property type="evidence" value="ECO:0007669"/>
    <property type="project" value="InterPro"/>
</dbReference>
<dbReference type="PANTHER" id="PTHR42812:SF12">
    <property type="entry name" value="BETA-XYLOSIDASE-RELATED"/>
    <property type="match status" value="1"/>
</dbReference>
<evidence type="ECO:0008006" key="7">
    <source>
        <dbReference type="Google" id="ProtNLM"/>
    </source>
</evidence>
<dbReference type="Proteomes" id="UP000663856">
    <property type="component" value="Unassembled WGS sequence"/>
</dbReference>
<dbReference type="AlphaFoldDB" id="A0A817A8V7"/>
<comment type="caution">
    <text evidence="5">The sequence shown here is derived from an EMBL/GenBank/DDBJ whole genome shotgun (WGS) entry which is preliminary data.</text>
</comment>
<organism evidence="5 6">
    <name type="scientific">Rotaria magnacalcarata</name>
    <dbReference type="NCBI Taxonomy" id="392030"/>
    <lineage>
        <taxon>Eukaryota</taxon>
        <taxon>Metazoa</taxon>
        <taxon>Spiralia</taxon>
        <taxon>Gnathifera</taxon>
        <taxon>Rotifera</taxon>
        <taxon>Eurotatoria</taxon>
        <taxon>Bdelloidea</taxon>
        <taxon>Philodinida</taxon>
        <taxon>Philodinidae</taxon>
        <taxon>Rotaria</taxon>
    </lineage>
</organism>
<dbReference type="EMBL" id="CAJNRF010018152">
    <property type="protein sequence ID" value="CAF2249352.1"/>
    <property type="molecule type" value="Genomic_DNA"/>
</dbReference>
<sequence>MVLMNRIVKISLIVIILNIYHLLNIRGQSTQTSTYCNPINIDYTYSIYNANENISYRSGADPAVVKFRNEYYMFVTRSIGYWHSTDLLHWSFITPEKWYFQGSNAPAAHNYNDSVLYVTEDPSCSMSILYTDNPKKGDWKAIPLIINDLQDPDLFIDGDDENNHGWERFGENHGDTALAGYIEGPWLTKYNNMYYMQYAAPGTEFNVYGDGVYMSDSPLGPYRYAPKNPISYKPGGFMNGAGHGSTVIGPNNTYWHFASMAVSINVN</sequence>
<accession>A0A817A8V7</accession>
<dbReference type="PANTHER" id="PTHR42812">
    <property type="entry name" value="BETA-XYLOSIDASE"/>
    <property type="match status" value="1"/>
</dbReference>
<evidence type="ECO:0000256" key="4">
    <source>
        <dbReference type="RuleBase" id="RU361187"/>
    </source>
</evidence>
<evidence type="ECO:0000313" key="5">
    <source>
        <dbReference type="EMBL" id="CAF2249352.1"/>
    </source>
</evidence>
<proteinExistence type="inferred from homology"/>
<dbReference type="SUPFAM" id="SSF75005">
    <property type="entry name" value="Arabinanase/levansucrase/invertase"/>
    <property type="match status" value="1"/>
</dbReference>
<dbReference type="InterPro" id="IPR051795">
    <property type="entry name" value="Glycosyl_Hydrlase_43"/>
</dbReference>
<gene>
    <name evidence="5" type="ORF">WKI299_LOCUS36948</name>
</gene>
<protein>
    <recommendedName>
        <fullName evidence="7">1,4-beta-xylanase</fullName>
    </recommendedName>
</protein>
<dbReference type="InterPro" id="IPR006710">
    <property type="entry name" value="Glyco_hydro_43"/>
</dbReference>
<dbReference type="Pfam" id="PF04616">
    <property type="entry name" value="Glyco_hydro_43"/>
    <property type="match status" value="1"/>
</dbReference>
<dbReference type="Gene3D" id="2.115.10.20">
    <property type="entry name" value="Glycosyl hydrolase domain, family 43"/>
    <property type="match status" value="2"/>
</dbReference>
<dbReference type="GO" id="GO:0004553">
    <property type="term" value="F:hydrolase activity, hydrolyzing O-glycosyl compounds"/>
    <property type="evidence" value="ECO:0007669"/>
    <property type="project" value="InterPro"/>
</dbReference>
<evidence type="ECO:0000256" key="2">
    <source>
        <dbReference type="ARBA" id="ARBA00022801"/>
    </source>
</evidence>
<keyword evidence="2 4" id="KW-0378">Hydrolase</keyword>
<reference evidence="5" key="1">
    <citation type="submission" date="2021-02" db="EMBL/GenBank/DDBJ databases">
        <authorList>
            <person name="Nowell W R."/>
        </authorList>
    </citation>
    <scope>NUCLEOTIDE SEQUENCE</scope>
</reference>
<keyword evidence="3 4" id="KW-0326">Glycosidase</keyword>
<comment type="similarity">
    <text evidence="1 4">Belongs to the glycosyl hydrolase 43 family.</text>
</comment>